<evidence type="ECO:0000313" key="2">
    <source>
        <dbReference type="EMBL" id="CAD7200175.1"/>
    </source>
</evidence>
<dbReference type="AlphaFoldDB" id="A0A7R8VMG0"/>
<feature type="region of interest" description="Disordered" evidence="1">
    <location>
        <begin position="222"/>
        <end position="247"/>
    </location>
</feature>
<protein>
    <submittedName>
        <fullName evidence="2">Uncharacterized protein</fullName>
    </submittedName>
</protein>
<accession>A0A7R8VMG0</accession>
<feature type="compositionally biased region" description="Acidic residues" evidence="1">
    <location>
        <begin position="157"/>
        <end position="176"/>
    </location>
</feature>
<dbReference type="EMBL" id="OA567308">
    <property type="protein sequence ID" value="CAD7200175.1"/>
    <property type="molecule type" value="Genomic_DNA"/>
</dbReference>
<name>A0A7R8VMG0_TIMDO</name>
<feature type="compositionally biased region" description="Polar residues" evidence="1">
    <location>
        <begin position="186"/>
        <end position="195"/>
    </location>
</feature>
<feature type="region of interest" description="Disordered" evidence="1">
    <location>
        <begin position="145"/>
        <end position="195"/>
    </location>
</feature>
<sequence length="376" mass="42988">MTILSPYEMDCDCIKQLLMETEDMSEGEIDVPTLKRKSTLYDFVWNHWKTNLQVMRRSCTRRSSVTISTPLFSPWEPRVTDASTPSSWLGGNELIQHKAFRQRVEDLLEDHGQDGWTKHKRTWKLKERSGDAWLREKFGKIDKNGRGCARWPTEAETSNDDDNDDDDDDDDDDSDESGNPFRENHPQCTRTGLNSGSLVQHECSTLDRTAIEAGGWMGAHGQLMPSNNGTETNQAYNPNNYSEDYSQSGRSLIYPHQQENTMCQQDYKRESSSGPRQDCDRWRTCSAPAVDYGGVGDPGGAGCYLQVAPALTPLDSILARAYSDCLLQDRRYRQRPDQSPARLNKMIKKRTKKQIVTNQKTQKHYLHLKKLLVQLK</sequence>
<organism evidence="2">
    <name type="scientific">Timema douglasi</name>
    <name type="common">Walking stick</name>
    <dbReference type="NCBI Taxonomy" id="61478"/>
    <lineage>
        <taxon>Eukaryota</taxon>
        <taxon>Metazoa</taxon>
        <taxon>Ecdysozoa</taxon>
        <taxon>Arthropoda</taxon>
        <taxon>Hexapoda</taxon>
        <taxon>Insecta</taxon>
        <taxon>Pterygota</taxon>
        <taxon>Neoptera</taxon>
        <taxon>Polyneoptera</taxon>
        <taxon>Phasmatodea</taxon>
        <taxon>Timematodea</taxon>
        <taxon>Timematoidea</taxon>
        <taxon>Timematidae</taxon>
        <taxon>Timema</taxon>
    </lineage>
</organism>
<feature type="compositionally biased region" description="Polar residues" evidence="1">
    <location>
        <begin position="224"/>
        <end position="247"/>
    </location>
</feature>
<reference evidence="2" key="1">
    <citation type="submission" date="2020-11" db="EMBL/GenBank/DDBJ databases">
        <authorList>
            <person name="Tran Van P."/>
        </authorList>
    </citation>
    <scope>NUCLEOTIDE SEQUENCE</scope>
</reference>
<evidence type="ECO:0000256" key="1">
    <source>
        <dbReference type="SAM" id="MobiDB-lite"/>
    </source>
</evidence>
<proteinExistence type="predicted"/>
<gene>
    <name evidence="2" type="ORF">TDIB3V08_LOCUS6402</name>
</gene>